<dbReference type="AlphaFoldDB" id="A0A9I9ELR3"/>
<evidence type="ECO:0000313" key="1">
    <source>
        <dbReference type="EnsemblPlants" id="MELO3C035555.2.1"/>
    </source>
</evidence>
<accession>A0A9I9ELR3</accession>
<proteinExistence type="predicted"/>
<dbReference type="EnsemblPlants" id="MELO3C035555.2.1">
    <property type="protein sequence ID" value="MELO3C035555.2.1"/>
    <property type="gene ID" value="MELO3C035555.2"/>
</dbReference>
<organism evidence="1">
    <name type="scientific">Cucumis melo</name>
    <name type="common">Muskmelon</name>
    <dbReference type="NCBI Taxonomy" id="3656"/>
    <lineage>
        <taxon>Eukaryota</taxon>
        <taxon>Viridiplantae</taxon>
        <taxon>Streptophyta</taxon>
        <taxon>Embryophyta</taxon>
        <taxon>Tracheophyta</taxon>
        <taxon>Spermatophyta</taxon>
        <taxon>Magnoliopsida</taxon>
        <taxon>eudicotyledons</taxon>
        <taxon>Gunneridae</taxon>
        <taxon>Pentapetalae</taxon>
        <taxon>rosids</taxon>
        <taxon>fabids</taxon>
        <taxon>Cucurbitales</taxon>
        <taxon>Cucurbitaceae</taxon>
        <taxon>Benincaseae</taxon>
        <taxon>Cucumis</taxon>
    </lineage>
</organism>
<dbReference type="Gramene" id="MELO3C035555.2.1">
    <property type="protein sequence ID" value="MELO3C035555.2.1"/>
    <property type="gene ID" value="MELO3C035555.2"/>
</dbReference>
<protein>
    <submittedName>
        <fullName evidence="1">Uncharacterized protein</fullName>
    </submittedName>
</protein>
<name>A0A9I9ELR3_CUCME</name>
<sequence length="116" mass="13262">MYKIKLSHHFQALYHKCATKLRLREEGFSRKSIGGDMFRFVEVSDAHISLVLPKDAHIRKAHYPIDEANRYPSVHTKPSTTVIPQRHSYYSFAIGFASQIVAVAIRISNSHTINNP</sequence>
<reference evidence="1" key="1">
    <citation type="submission" date="2023-03" db="UniProtKB">
        <authorList>
            <consortium name="EnsemblPlants"/>
        </authorList>
    </citation>
    <scope>IDENTIFICATION</scope>
</reference>